<dbReference type="AlphaFoldDB" id="A0A0M9VJY4"/>
<dbReference type="SUPFAM" id="SSF49265">
    <property type="entry name" value="Fibronectin type III"/>
    <property type="match status" value="1"/>
</dbReference>
<dbReference type="STRING" id="1202724.AM493_08065"/>
<protein>
    <recommendedName>
        <fullName evidence="3">Fibronectin type-III domain-containing protein</fullName>
    </recommendedName>
</protein>
<evidence type="ECO:0000313" key="1">
    <source>
        <dbReference type="EMBL" id="KOS08262.1"/>
    </source>
</evidence>
<evidence type="ECO:0008006" key="3">
    <source>
        <dbReference type="Google" id="ProtNLM"/>
    </source>
</evidence>
<dbReference type="EMBL" id="LIYD01000005">
    <property type="protein sequence ID" value="KOS08262.1"/>
    <property type="molecule type" value="Genomic_DNA"/>
</dbReference>
<organism evidence="1 2">
    <name type="scientific">Flavobacterium akiainvivens</name>
    <dbReference type="NCBI Taxonomy" id="1202724"/>
    <lineage>
        <taxon>Bacteria</taxon>
        <taxon>Pseudomonadati</taxon>
        <taxon>Bacteroidota</taxon>
        <taxon>Flavobacteriia</taxon>
        <taxon>Flavobacteriales</taxon>
        <taxon>Flavobacteriaceae</taxon>
        <taxon>Flavobacterium</taxon>
    </lineage>
</organism>
<proteinExistence type="predicted"/>
<reference evidence="1 2" key="1">
    <citation type="submission" date="2015-08" db="EMBL/GenBank/DDBJ databases">
        <title>Whole genome sequence of Flavobacterium akiainvivens IK-1T, from decaying Wikstroemia oahuensis, an endemic Hawaiian shrub.</title>
        <authorList>
            <person name="Wan X."/>
            <person name="Hou S."/>
            <person name="Saito J."/>
            <person name="Donachie S."/>
        </authorList>
    </citation>
    <scope>NUCLEOTIDE SEQUENCE [LARGE SCALE GENOMIC DNA]</scope>
    <source>
        <strain evidence="1 2">IK-1</strain>
    </source>
</reference>
<keyword evidence="2" id="KW-1185">Reference proteome</keyword>
<gene>
    <name evidence="1" type="ORF">AM493_08065</name>
</gene>
<comment type="caution">
    <text evidence="1">The sequence shown here is derived from an EMBL/GenBank/DDBJ whole genome shotgun (WGS) entry which is preliminary data.</text>
</comment>
<dbReference type="InterPro" id="IPR013783">
    <property type="entry name" value="Ig-like_fold"/>
</dbReference>
<accession>A0A0M9VJY4</accession>
<dbReference type="PATRIC" id="fig|1202724.3.peg.1676"/>
<sequence>MLASCGSDDGGNDGGGGNGTAAALAAPLNNTECITGTEVNETQSKVTFEWNEAADNQTYFLYVKNLVTQNTLQYNAANNTSYEVTLSKATPYSWYVSSRKNSGNTVQSEVWKFYNAGPGITNYAPFPAELVAPVMSSSVYGPSLTLQWTGSDLDNDIESYEVFFGTAANPTTSIHTGTQTSVNNVAVVSGSTYYWKVVTTDVAGNATASPVFQFKVL</sequence>
<dbReference type="Proteomes" id="UP000037755">
    <property type="component" value="Unassembled WGS sequence"/>
</dbReference>
<dbReference type="Gene3D" id="2.60.40.10">
    <property type="entry name" value="Immunoglobulins"/>
    <property type="match status" value="1"/>
</dbReference>
<name>A0A0M9VJY4_9FLAO</name>
<dbReference type="InterPro" id="IPR036116">
    <property type="entry name" value="FN3_sf"/>
</dbReference>
<evidence type="ECO:0000313" key="2">
    <source>
        <dbReference type="Proteomes" id="UP000037755"/>
    </source>
</evidence>